<keyword evidence="5" id="KW-1185">Reference proteome</keyword>
<feature type="domain" description="Protein FecR C-terminal" evidence="3">
    <location>
        <begin position="255"/>
        <end position="317"/>
    </location>
</feature>
<evidence type="ECO:0000256" key="1">
    <source>
        <dbReference type="SAM" id="Phobius"/>
    </source>
</evidence>
<comment type="caution">
    <text evidence="4">The sequence shown here is derived from an EMBL/GenBank/DDBJ whole genome shotgun (WGS) entry which is preliminary data.</text>
</comment>
<dbReference type="PANTHER" id="PTHR30273">
    <property type="entry name" value="PERIPLASMIC SIGNAL SENSOR AND SIGMA FACTOR ACTIVATOR FECR-RELATED"/>
    <property type="match status" value="1"/>
</dbReference>
<keyword evidence="1" id="KW-0472">Membrane</keyword>
<feature type="domain" description="FecR protein" evidence="2">
    <location>
        <begin position="119"/>
        <end position="209"/>
    </location>
</feature>
<organism evidence="4 5">
    <name type="scientific">Persicobacter diffluens</name>
    <dbReference type="NCBI Taxonomy" id="981"/>
    <lineage>
        <taxon>Bacteria</taxon>
        <taxon>Pseudomonadati</taxon>
        <taxon>Bacteroidota</taxon>
        <taxon>Cytophagia</taxon>
        <taxon>Cytophagales</taxon>
        <taxon>Persicobacteraceae</taxon>
        <taxon>Persicobacter</taxon>
    </lineage>
</organism>
<dbReference type="InterPro" id="IPR032508">
    <property type="entry name" value="FecR_C"/>
</dbReference>
<dbReference type="Gene3D" id="3.55.50.30">
    <property type="match status" value="1"/>
</dbReference>
<name>A0AAN4W3G0_9BACT</name>
<evidence type="ECO:0008006" key="6">
    <source>
        <dbReference type="Google" id="ProtNLM"/>
    </source>
</evidence>
<dbReference type="InterPro" id="IPR012373">
    <property type="entry name" value="Ferrdict_sens_TM"/>
</dbReference>
<dbReference type="EMBL" id="BQKE01000005">
    <property type="protein sequence ID" value="GJM64417.1"/>
    <property type="molecule type" value="Genomic_DNA"/>
</dbReference>
<evidence type="ECO:0000313" key="4">
    <source>
        <dbReference type="EMBL" id="GJM64417.1"/>
    </source>
</evidence>
<dbReference type="Gene3D" id="2.60.120.1440">
    <property type="match status" value="1"/>
</dbReference>
<proteinExistence type="predicted"/>
<dbReference type="PANTHER" id="PTHR30273:SF2">
    <property type="entry name" value="PROTEIN FECR"/>
    <property type="match status" value="1"/>
</dbReference>
<keyword evidence="1" id="KW-1133">Transmembrane helix</keyword>
<keyword evidence="1" id="KW-0812">Transmembrane</keyword>
<sequence>MEELYYKIKHGKATEDEKKAFYNAIESSEEGKEEFLDLEKTWMAASFRDDGLSTPAQRQKSFDDFWAKVEQPAASPRHRMLFPQIARYAAAVVLLMCFGAGIYHFAGQQSPLPNTISFATNASSTAKYALNDGSVVTLNANSSIDLLQEGQDYSVTVEGEVHFDLIPNEARNLTVRFGQFTLRDIGTRFNVRVNPDQQQYEAVLFEGAIHLENAKGETVYAIAPGQKLAFDRSAGKVKVSKDVNLEETSAWLDDKFYFQERTLVEICDALQQYYNIPIVLDKTQIGDDKYSFSVSNNLAFIQIMELFAQSASIQYKLDYDAEGKIIRVTIDK</sequence>
<evidence type="ECO:0000259" key="2">
    <source>
        <dbReference type="Pfam" id="PF04773"/>
    </source>
</evidence>
<evidence type="ECO:0000313" key="5">
    <source>
        <dbReference type="Proteomes" id="UP001310022"/>
    </source>
</evidence>
<dbReference type="Proteomes" id="UP001310022">
    <property type="component" value="Unassembled WGS sequence"/>
</dbReference>
<dbReference type="AlphaFoldDB" id="A0AAN4W3G0"/>
<dbReference type="Pfam" id="PF16344">
    <property type="entry name" value="FecR_C"/>
    <property type="match status" value="1"/>
</dbReference>
<dbReference type="GO" id="GO:0016989">
    <property type="term" value="F:sigma factor antagonist activity"/>
    <property type="evidence" value="ECO:0007669"/>
    <property type="project" value="TreeGrafter"/>
</dbReference>
<dbReference type="InterPro" id="IPR006860">
    <property type="entry name" value="FecR"/>
</dbReference>
<dbReference type="RefSeq" id="WP_338239481.1">
    <property type="nucleotide sequence ID" value="NZ_BQKE01000005.1"/>
</dbReference>
<evidence type="ECO:0000259" key="3">
    <source>
        <dbReference type="Pfam" id="PF16344"/>
    </source>
</evidence>
<feature type="transmembrane region" description="Helical" evidence="1">
    <location>
        <begin position="85"/>
        <end position="106"/>
    </location>
</feature>
<protein>
    <recommendedName>
        <fullName evidence="6">DUF4974 domain-containing protein</fullName>
    </recommendedName>
</protein>
<accession>A0AAN4W3G0</accession>
<gene>
    <name evidence="4" type="ORF">PEDI_49690</name>
</gene>
<reference evidence="4 5" key="1">
    <citation type="submission" date="2021-12" db="EMBL/GenBank/DDBJ databases">
        <title>Genome sequencing of bacteria with rrn-lacking chromosome and rrn-plasmid.</title>
        <authorList>
            <person name="Anda M."/>
            <person name="Iwasaki W."/>
        </authorList>
    </citation>
    <scope>NUCLEOTIDE SEQUENCE [LARGE SCALE GENOMIC DNA]</scope>
    <source>
        <strain evidence="4 5">NBRC 15940</strain>
    </source>
</reference>
<dbReference type="Pfam" id="PF04773">
    <property type="entry name" value="FecR"/>
    <property type="match status" value="1"/>
</dbReference>
<dbReference type="PIRSF" id="PIRSF018266">
    <property type="entry name" value="FecR"/>
    <property type="match status" value="1"/>
</dbReference>